<dbReference type="RefSeq" id="XP_017327930.1">
    <property type="nucleotide sequence ID" value="XM_017472441.3"/>
</dbReference>
<reference evidence="1" key="1">
    <citation type="journal article" date="2016" name="Nat. Commun.">
        <title>The channel catfish genome sequence provides insights into the evolution of scale formation in teleosts.</title>
        <authorList>
            <person name="Liu Z."/>
            <person name="Liu S."/>
            <person name="Yao J."/>
            <person name="Bao L."/>
            <person name="Zhang J."/>
            <person name="Li Y."/>
            <person name="Jiang C."/>
            <person name="Sun L."/>
            <person name="Wang R."/>
            <person name="Zhang Y."/>
            <person name="Zhou T."/>
            <person name="Zeng Q."/>
            <person name="Fu Q."/>
            <person name="Gao S."/>
            <person name="Li N."/>
            <person name="Koren S."/>
            <person name="Jiang Y."/>
            <person name="Zimin A."/>
            <person name="Xu P."/>
            <person name="Phillippy A.M."/>
            <person name="Geng X."/>
            <person name="Song L."/>
            <person name="Sun F."/>
            <person name="Li C."/>
            <person name="Wang X."/>
            <person name="Chen A."/>
            <person name="Jin Y."/>
            <person name="Yuan Z."/>
            <person name="Yang Y."/>
            <person name="Tan S."/>
            <person name="Peatman E."/>
            <person name="Lu J."/>
            <person name="Qin Z."/>
            <person name="Dunham R."/>
            <person name="Li Z."/>
            <person name="Sonstegard T."/>
            <person name="Feng J."/>
            <person name="Danzmann R.G."/>
            <person name="Schroeder S."/>
            <person name="Scheffler B."/>
            <person name="Duke M.V."/>
            <person name="Ballard L."/>
            <person name="Kucuktas H."/>
            <person name="Kaltenboeck L."/>
            <person name="Liu H."/>
            <person name="Armbruster J."/>
            <person name="Xie Y."/>
            <person name="Kirby M.L."/>
            <person name="Tian Y."/>
            <person name="Flanagan M.E."/>
            <person name="Mu W."/>
            <person name="Waldbieser G.C."/>
        </authorList>
    </citation>
    <scope>NUCLEOTIDE SEQUENCE [LARGE SCALE GENOMIC DNA]</scope>
    <source>
        <strain evidence="1">SDA103</strain>
    </source>
</reference>
<keyword evidence="1" id="KW-1185">Reference proteome</keyword>
<gene>
    <name evidence="2" type="primary">LOC108267919</name>
</gene>
<dbReference type="OrthoDB" id="5966073at2759"/>
<evidence type="ECO:0000313" key="1">
    <source>
        <dbReference type="Proteomes" id="UP000221080"/>
    </source>
</evidence>
<protein>
    <submittedName>
        <fullName evidence="2">Uncharacterized protein LOC108267919</fullName>
    </submittedName>
</protein>
<sequence length="211" mass="24081">MMARKTSSCGQMTEWNCYSKVTNDYKAAMAVENVDWETYQNKYGDILDRFREHYPPPEEAMATRKDYLHKTEEITKGHITTKLKAIRIRYWQVVDSGRKSGHGRVVLLFFELCESIWGGSPATLTLSVGIETSDVGPEVPVLEQTGAELSISSGERVEEVSVSADMENRRQRLDATLTNHRRQKLKRKLSPDAIAQEYLEIKRRLATALNI</sequence>
<proteinExistence type="predicted"/>
<organism evidence="1 2">
    <name type="scientific">Ictalurus punctatus</name>
    <name type="common">Channel catfish</name>
    <name type="synonym">Silurus punctatus</name>
    <dbReference type="NCBI Taxonomy" id="7998"/>
    <lineage>
        <taxon>Eukaryota</taxon>
        <taxon>Metazoa</taxon>
        <taxon>Chordata</taxon>
        <taxon>Craniata</taxon>
        <taxon>Vertebrata</taxon>
        <taxon>Euteleostomi</taxon>
        <taxon>Actinopterygii</taxon>
        <taxon>Neopterygii</taxon>
        <taxon>Teleostei</taxon>
        <taxon>Ostariophysi</taxon>
        <taxon>Siluriformes</taxon>
        <taxon>Ictaluridae</taxon>
        <taxon>Ictalurus</taxon>
    </lineage>
</organism>
<accession>A0A2D0RDG9</accession>
<dbReference type="GeneID" id="108267919"/>
<reference evidence="2" key="2">
    <citation type="submission" date="2025-08" db="UniProtKB">
        <authorList>
            <consortium name="RefSeq"/>
        </authorList>
    </citation>
    <scope>IDENTIFICATION</scope>
    <source>
        <tissue evidence="2">Blood</tissue>
    </source>
</reference>
<dbReference type="AlphaFoldDB" id="A0A2D0RDG9"/>
<dbReference type="KEGG" id="ipu:108267919"/>
<name>A0A2D0RDG9_ICTPU</name>
<dbReference type="Proteomes" id="UP000221080">
    <property type="component" value="Chromosome 7"/>
</dbReference>
<evidence type="ECO:0000313" key="2">
    <source>
        <dbReference type="RefSeq" id="XP_017327930.1"/>
    </source>
</evidence>